<reference evidence="4 5" key="1">
    <citation type="submission" date="2014-02" db="EMBL/GenBank/DDBJ databases">
        <title>The small core and large imbalanced accessory genome model reveals a collaborative survival strategy of Sorangium cellulosum strains in nature.</title>
        <authorList>
            <person name="Han K."/>
            <person name="Peng R."/>
            <person name="Blom J."/>
            <person name="Li Y.-Z."/>
        </authorList>
    </citation>
    <scope>NUCLEOTIDE SEQUENCE [LARGE SCALE GENOMIC DNA]</scope>
    <source>
        <strain evidence="4 5">So0011-07</strain>
    </source>
</reference>
<dbReference type="InterPro" id="IPR051154">
    <property type="entry name" value="Prespore-cell_inducing_factor"/>
</dbReference>
<feature type="compositionally biased region" description="Gly residues" evidence="1">
    <location>
        <begin position="67"/>
        <end position="92"/>
    </location>
</feature>
<dbReference type="GO" id="GO:0005576">
    <property type="term" value="C:extracellular region"/>
    <property type="evidence" value="ECO:0007669"/>
    <property type="project" value="TreeGrafter"/>
</dbReference>
<dbReference type="InterPro" id="IPR037524">
    <property type="entry name" value="PA14/GLEYA"/>
</dbReference>
<feature type="region of interest" description="Disordered" evidence="1">
    <location>
        <begin position="42"/>
        <end position="94"/>
    </location>
</feature>
<sequence length="304" mass="32256">MNLVHPEASLCRASRRPLALLLLACAALPLAGCPLQTASIARANGDSSSSTTIAPSDQETTDDAGDTGEGPPGVGGSDGGEGGSSDDGGGPGNANAILCTASFPMIVRDFPEKHQDFGPSQTTSGKDIELQSELQNGKPVAARSTADGIEDGSNSFDQWFQDKPGVNITYEQDIYLDLWSTGGHLGGRDFYLVDNLGFGNEGEAHNYGFTVEFEVPFTYSVGGFFSFDSSDDVWISIDETIVVSHSVHDGVNGATVRLDDEADRLRLKPGSSHKLKIFYAERDGRSSVFRLNTSLNIPCEPIAE</sequence>
<dbReference type="Proteomes" id="UP000075635">
    <property type="component" value="Unassembled WGS sequence"/>
</dbReference>
<dbReference type="PROSITE" id="PS51820">
    <property type="entry name" value="PA14"/>
    <property type="match status" value="1"/>
</dbReference>
<evidence type="ECO:0000259" key="3">
    <source>
        <dbReference type="PROSITE" id="PS51820"/>
    </source>
</evidence>
<evidence type="ECO:0000256" key="2">
    <source>
        <dbReference type="SAM" id="SignalP"/>
    </source>
</evidence>
<dbReference type="InterPro" id="IPR011874">
    <property type="entry name" value="Fibro_Slime"/>
</dbReference>
<evidence type="ECO:0000256" key="1">
    <source>
        <dbReference type="SAM" id="MobiDB-lite"/>
    </source>
</evidence>
<gene>
    <name evidence="4" type="ORF">BE17_35310</name>
</gene>
<organism evidence="4 5">
    <name type="scientific">Sorangium cellulosum</name>
    <name type="common">Polyangium cellulosum</name>
    <dbReference type="NCBI Taxonomy" id="56"/>
    <lineage>
        <taxon>Bacteria</taxon>
        <taxon>Pseudomonadati</taxon>
        <taxon>Myxococcota</taxon>
        <taxon>Polyangia</taxon>
        <taxon>Polyangiales</taxon>
        <taxon>Polyangiaceae</taxon>
        <taxon>Sorangium</taxon>
    </lineage>
</organism>
<evidence type="ECO:0000313" key="5">
    <source>
        <dbReference type="Proteomes" id="UP000075635"/>
    </source>
</evidence>
<dbReference type="PANTHER" id="PTHR31137">
    <property type="entry name" value="PROTEIN PSIB-RELATED-RELATED"/>
    <property type="match status" value="1"/>
</dbReference>
<name>A0A150SBQ9_SORCE</name>
<accession>A0A150SBQ9</accession>
<evidence type="ECO:0000313" key="4">
    <source>
        <dbReference type="EMBL" id="KYF89862.1"/>
    </source>
</evidence>
<dbReference type="EMBL" id="JEMB01001180">
    <property type="protein sequence ID" value="KYF89862.1"/>
    <property type="molecule type" value="Genomic_DNA"/>
</dbReference>
<dbReference type="AlphaFoldDB" id="A0A150SBQ9"/>
<feature type="domain" description="PA14" evidence="3">
    <location>
        <begin position="161"/>
        <end position="304"/>
    </location>
</feature>
<feature type="signal peptide" evidence="2">
    <location>
        <begin position="1"/>
        <end position="31"/>
    </location>
</feature>
<comment type="caution">
    <text evidence="4">The sequence shown here is derived from an EMBL/GenBank/DDBJ whole genome shotgun (WGS) entry which is preliminary data.</text>
</comment>
<keyword evidence="2" id="KW-0732">Signal</keyword>
<proteinExistence type="predicted"/>
<feature type="chain" id="PRO_5007568791" description="PA14 domain-containing protein" evidence="2">
    <location>
        <begin position="32"/>
        <end position="304"/>
    </location>
</feature>
<feature type="compositionally biased region" description="Polar residues" evidence="1">
    <location>
        <begin position="45"/>
        <end position="58"/>
    </location>
</feature>
<protein>
    <recommendedName>
        <fullName evidence="3">PA14 domain-containing protein</fullName>
    </recommendedName>
</protein>
<dbReference type="NCBIfam" id="TIGR02148">
    <property type="entry name" value="Fibro_Slime"/>
    <property type="match status" value="1"/>
</dbReference>